<dbReference type="Proteomes" id="UP000191691">
    <property type="component" value="Unassembled WGS sequence"/>
</dbReference>
<feature type="transmembrane region" description="Helical" evidence="1">
    <location>
        <begin position="211"/>
        <end position="233"/>
    </location>
</feature>
<dbReference type="EMBL" id="MOOB01000206">
    <property type="protein sequence ID" value="OQE65462.1"/>
    <property type="molecule type" value="Genomic_DNA"/>
</dbReference>
<keyword evidence="1" id="KW-0472">Membrane</keyword>
<feature type="transmembrane region" description="Helical" evidence="1">
    <location>
        <begin position="140"/>
        <end position="157"/>
    </location>
</feature>
<organism evidence="2 3">
    <name type="scientific">Penicillium nalgiovense</name>
    <dbReference type="NCBI Taxonomy" id="60175"/>
    <lineage>
        <taxon>Eukaryota</taxon>
        <taxon>Fungi</taxon>
        <taxon>Dikarya</taxon>
        <taxon>Ascomycota</taxon>
        <taxon>Pezizomycotina</taxon>
        <taxon>Eurotiomycetes</taxon>
        <taxon>Eurotiomycetidae</taxon>
        <taxon>Eurotiales</taxon>
        <taxon>Aspergillaceae</taxon>
        <taxon>Penicillium</taxon>
    </lineage>
</organism>
<dbReference type="OMA" id="QVSAIIC"/>
<evidence type="ECO:0000313" key="2">
    <source>
        <dbReference type="EMBL" id="OQE65462.1"/>
    </source>
</evidence>
<feature type="transmembrane region" description="Helical" evidence="1">
    <location>
        <begin position="288"/>
        <end position="313"/>
    </location>
</feature>
<name>A0A1V6WRK5_PENNA</name>
<feature type="transmembrane region" description="Helical" evidence="1">
    <location>
        <begin position="105"/>
        <end position="128"/>
    </location>
</feature>
<keyword evidence="1" id="KW-1133">Transmembrane helix</keyword>
<keyword evidence="1" id="KW-0812">Transmembrane</keyword>
<feature type="transmembrane region" description="Helical" evidence="1">
    <location>
        <begin position="30"/>
        <end position="50"/>
    </location>
</feature>
<gene>
    <name evidence="2" type="ORF">PENNAL_c0206G07101</name>
</gene>
<evidence type="ECO:0000256" key="1">
    <source>
        <dbReference type="SAM" id="Phobius"/>
    </source>
</evidence>
<sequence>MKASTQTKVDNMRTLAGGTLTLTNLRDRRVLIFWLLQIVGIFHFILWLIVASEVAAIPLCFDPLAASFISEPKLGSISRATISKHFDRERKARVERSLQQISIDVWFGLGFTVVMDAFAVVLTFNRALVRKFHNAVSQRLIFLASIILWIFSSWSAGNPGFSSSHPVLSLAGGLILHWLLGSTLDKLEKRTISSPSATARRGTFAQYSKDLGLFEISWVHAVFLTAMVGGLVADSITEWCKEDTSLYFSVLSSILCRCLVLMSRVLLDAHLLTVLRSRSELKWARKNVLISTPRLLAMCIIMLFLENCGVRVITYIKPISVLGFFGLGITGYMGAAAYDIAAKLTY</sequence>
<dbReference type="AlphaFoldDB" id="A0A1V6WRK5"/>
<evidence type="ECO:0000313" key="3">
    <source>
        <dbReference type="Proteomes" id="UP000191691"/>
    </source>
</evidence>
<protein>
    <submittedName>
        <fullName evidence="2">Uncharacterized protein</fullName>
    </submittedName>
</protein>
<accession>A0A1V6WRK5</accession>
<comment type="caution">
    <text evidence="2">The sequence shown here is derived from an EMBL/GenBank/DDBJ whole genome shotgun (WGS) entry which is preliminary data.</text>
</comment>
<reference evidence="3" key="1">
    <citation type="journal article" date="2017" name="Nat. Microbiol.">
        <title>Global analysis of biosynthetic gene clusters reveals vast potential of secondary metabolite production in Penicillium species.</title>
        <authorList>
            <person name="Nielsen J.C."/>
            <person name="Grijseels S."/>
            <person name="Prigent S."/>
            <person name="Ji B."/>
            <person name="Dainat J."/>
            <person name="Nielsen K.F."/>
            <person name="Frisvad J.C."/>
            <person name="Workman M."/>
            <person name="Nielsen J."/>
        </authorList>
    </citation>
    <scope>NUCLEOTIDE SEQUENCE [LARGE SCALE GENOMIC DNA]</scope>
    <source>
        <strain evidence="3">IBT 13039</strain>
    </source>
</reference>
<proteinExistence type="predicted"/>
<feature type="transmembrane region" description="Helical" evidence="1">
    <location>
        <begin position="245"/>
        <end position="267"/>
    </location>
</feature>
<feature type="transmembrane region" description="Helical" evidence="1">
    <location>
        <begin position="163"/>
        <end position="180"/>
    </location>
</feature>
<feature type="transmembrane region" description="Helical" evidence="1">
    <location>
        <begin position="319"/>
        <end position="341"/>
    </location>
</feature>
<keyword evidence="3" id="KW-1185">Reference proteome</keyword>